<gene>
    <name evidence="7" type="ORF">TanjilG_19688</name>
</gene>
<comment type="subcellular location">
    <subcellularLocation>
        <location evidence="1">Membrane</location>
        <topology evidence="1">Single-pass type II membrane protein</topology>
    </subcellularLocation>
</comment>
<dbReference type="OrthoDB" id="191334at2759"/>
<dbReference type="Gramene" id="OIV99192">
    <property type="protein sequence ID" value="OIV99192"/>
    <property type="gene ID" value="TanjilG_19688"/>
</dbReference>
<evidence type="ECO:0000256" key="3">
    <source>
        <dbReference type="ARBA" id="ARBA00022679"/>
    </source>
</evidence>
<evidence type="ECO:0000256" key="2">
    <source>
        <dbReference type="ARBA" id="ARBA00022676"/>
    </source>
</evidence>
<dbReference type="PANTHER" id="PTHR31042">
    <property type="entry name" value="CORE-2/I-BRANCHING BETA-1,6-N-ACETYLGLUCOSAMINYLTRANSFERASE FAMILY PROTEIN-RELATED"/>
    <property type="match status" value="1"/>
</dbReference>
<evidence type="ECO:0000256" key="6">
    <source>
        <dbReference type="SAM" id="Phobius"/>
    </source>
</evidence>
<dbReference type="Proteomes" id="UP000188354">
    <property type="component" value="Chromosome LG13"/>
</dbReference>
<keyword evidence="3" id="KW-0808">Transferase</keyword>
<name>A0A1J7H9Z6_LUPAN</name>
<feature type="transmembrane region" description="Helical" evidence="6">
    <location>
        <begin position="6"/>
        <end position="27"/>
    </location>
</feature>
<evidence type="ECO:0000313" key="7">
    <source>
        <dbReference type="EMBL" id="OIV99192.1"/>
    </source>
</evidence>
<evidence type="ECO:0000313" key="8">
    <source>
        <dbReference type="Proteomes" id="UP000188354"/>
    </source>
</evidence>
<evidence type="ECO:0000256" key="1">
    <source>
        <dbReference type="ARBA" id="ARBA00004606"/>
    </source>
</evidence>
<keyword evidence="6" id="KW-1133">Transmembrane helix</keyword>
<dbReference type="InterPro" id="IPR003406">
    <property type="entry name" value="Glyco_trans_14"/>
</dbReference>
<keyword evidence="2" id="KW-0328">Glycosyltransferase</keyword>
<dbReference type="OMA" id="KIESCYP"/>
<dbReference type="AlphaFoldDB" id="A0A1J7H9Z6"/>
<evidence type="ECO:0000256" key="5">
    <source>
        <dbReference type="ARBA" id="ARBA00023180"/>
    </source>
</evidence>
<dbReference type="STRING" id="3871.A0A1J7H9Z6"/>
<reference evidence="7 8" key="1">
    <citation type="journal article" date="2017" name="Plant Biotechnol. J.">
        <title>A comprehensive draft genome sequence for lupin (Lupinus angustifolius), an emerging health food: insights into plant-microbe interactions and legume evolution.</title>
        <authorList>
            <person name="Hane J.K."/>
            <person name="Ming Y."/>
            <person name="Kamphuis L.G."/>
            <person name="Nelson M.N."/>
            <person name="Garg G."/>
            <person name="Atkins C.A."/>
            <person name="Bayer P.E."/>
            <person name="Bravo A."/>
            <person name="Bringans S."/>
            <person name="Cannon S."/>
            <person name="Edwards D."/>
            <person name="Foley R."/>
            <person name="Gao L.L."/>
            <person name="Harrison M.J."/>
            <person name="Huang W."/>
            <person name="Hurgobin B."/>
            <person name="Li S."/>
            <person name="Liu C.W."/>
            <person name="McGrath A."/>
            <person name="Morahan G."/>
            <person name="Murray J."/>
            <person name="Weller J."/>
            <person name="Jian J."/>
            <person name="Singh K.B."/>
        </authorList>
    </citation>
    <scope>NUCLEOTIDE SEQUENCE [LARGE SCALE GENOMIC DNA]</scope>
    <source>
        <strain evidence="8">cv. Tanjil</strain>
        <tissue evidence="7">Whole plant</tissue>
    </source>
</reference>
<dbReference type="Pfam" id="PF02485">
    <property type="entry name" value="Branch"/>
    <property type="match status" value="1"/>
</dbReference>
<evidence type="ECO:0000256" key="4">
    <source>
        <dbReference type="ARBA" id="ARBA00023136"/>
    </source>
</evidence>
<proteinExistence type="predicted"/>
<keyword evidence="6" id="KW-0812">Transmembrane</keyword>
<keyword evidence="5" id="KW-0325">Glycoprotein</keyword>
<keyword evidence="8" id="KW-1185">Reference proteome</keyword>
<dbReference type="PANTHER" id="PTHR31042:SF140">
    <property type="entry name" value="CORE-2_I-BRANCHING BETA-1,6-N-ACETYLGLUCOSAMINYLTRANSFERASE FAMILY PROTEIN"/>
    <property type="match status" value="1"/>
</dbReference>
<accession>A0A1J7H9Z6</accession>
<sequence length="366" mass="42547">MFSNQFVLSFSLFFSLSILILLAPNLLPPRHTSLPISPQDEIDDITLFNHALSFSSSPISNSNKPSRFFHLSSRQKPIPNKIAFLFLTNTALHFAPLWNRFFLSQPTNLYNVYVHADPSVSLTHQYGVFRGRFIISKQTSRASPTLISATRRLLATALLHDPNNAYFALISQHCIPLHSFPYVYHSLFHSKTFDKSSQTQLNVQTPSYKSYIEILSNTPKHWKRYAARGRFTMLPEVPYEEFRAGSQFLTLTRRHAHMVVKDRALWRKFKVPCYREDECYPEEHYFPTLLSMKDPNGCTKYTLTRVNWTGSVNGHPYMYKPEQVTPQLIHLLRESNHSESYLFARKFSPDCLEPLMHIAKHVIFRD</sequence>
<dbReference type="GO" id="GO:0016020">
    <property type="term" value="C:membrane"/>
    <property type="evidence" value="ECO:0007669"/>
    <property type="project" value="UniProtKB-SubCell"/>
</dbReference>
<dbReference type="KEGG" id="lang:109325504"/>
<keyword evidence="4 6" id="KW-0472">Membrane</keyword>
<organism evidence="7 8">
    <name type="scientific">Lupinus angustifolius</name>
    <name type="common">Narrow-leaved blue lupine</name>
    <dbReference type="NCBI Taxonomy" id="3871"/>
    <lineage>
        <taxon>Eukaryota</taxon>
        <taxon>Viridiplantae</taxon>
        <taxon>Streptophyta</taxon>
        <taxon>Embryophyta</taxon>
        <taxon>Tracheophyta</taxon>
        <taxon>Spermatophyta</taxon>
        <taxon>Magnoliopsida</taxon>
        <taxon>eudicotyledons</taxon>
        <taxon>Gunneridae</taxon>
        <taxon>Pentapetalae</taxon>
        <taxon>rosids</taxon>
        <taxon>fabids</taxon>
        <taxon>Fabales</taxon>
        <taxon>Fabaceae</taxon>
        <taxon>Papilionoideae</taxon>
        <taxon>50 kb inversion clade</taxon>
        <taxon>genistoids sensu lato</taxon>
        <taxon>core genistoids</taxon>
        <taxon>Genisteae</taxon>
        <taxon>Lupinus</taxon>
    </lineage>
</organism>
<dbReference type="GO" id="GO:0016757">
    <property type="term" value="F:glycosyltransferase activity"/>
    <property type="evidence" value="ECO:0007669"/>
    <property type="project" value="UniProtKB-KW"/>
</dbReference>
<protein>
    <submittedName>
        <fullName evidence="7">Uncharacterized protein</fullName>
    </submittedName>
</protein>
<dbReference type="EMBL" id="CM007373">
    <property type="protein sequence ID" value="OIV99192.1"/>
    <property type="molecule type" value="Genomic_DNA"/>
</dbReference>
<dbReference type="InterPro" id="IPR044174">
    <property type="entry name" value="BC10-like"/>
</dbReference>